<comment type="caution">
    <text evidence="1">The sequence shown here is derived from an EMBL/GenBank/DDBJ whole genome shotgun (WGS) entry which is preliminary data.</text>
</comment>
<evidence type="ECO:0000313" key="1">
    <source>
        <dbReference type="EMBL" id="PWJ58310.1"/>
    </source>
</evidence>
<organism evidence="1 2">
    <name type="scientific">Dyadobacter jejuensis</name>
    <dbReference type="NCBI Taxonomy" id="1082580"/>
    <lineage>
        <taxon>Bacteria</taxon>
        <taxon>Pseudomonadati</taxon>
        <taxon>Bacteroidota</taxon>
        <taxon>Cytophagia</taxon>
        <taxon>Cytophagales</taxon>
        <taxon>Spirosomataceae</taxon>
        <taxon>Dyadobacter</taxon>
    </lineage>
</organism>
<dbReference type="RefSeq" id="WP_109674173.1">
    <property type="nucleotide sequence ID" value="NZ_QGDT01000004.1"/>
</dbReference>
<dbReference type="Proteomes" id="UP000245880">
    <property type="component" value="Unassembled WGS sequence"/>
</dbReference>
<proteinExistence type="predicted"/>
<accession>A0A316ANE8</accession>
<dbReference type="EMBL" id="QGDT01000004">
    <property type="protein sequence ID" value="PWJ58310.1"/>
    <property type="molecule type" value="Genomic_DNA"/>
</dbReference>
<keyword evidence="2" id="KW-1185">Reference proteome</keyword>
<gene>
    <name evidence="1" type="ORF">CLV98_104169</name>
</gene>
<dbReference type="AlphaFoldDB" id="A0A316ANE8"/>
<dbReference type="OrthoDB" id="7060517at2"/>
<sequence>MKIRIFDNSVRIRLSKKEVAQLSETGYLESRTLFGTGELIYAIAQHPSQDTLSARFVDQKITIEVPVDFLNTWPTNDVVGMNANQPLPDGQNLYILIEKDFKCLDNTSEDQSDNYENPNSTC</sequence>
<protein>
    <submittedName>
        <fullName evidence="1">Uncharacterized protein</fullName>
    </submittedName>
</protein>
<name>A0A316ANE8_9BACT</name>
<evidence type="ECO:0000313" key="2">
    <source>
        <dbReference type="Proteomes" id="UP000245880"/>
    </source>
</evidence>
<dbReference type="InterPro" id="IPR053825">
    <property type="entry name" value="DUF7009"/>
</dbReference>
<dbReference type="Pfam" id="PF22668">
    <property type="entry name" value="DUF7009"/>
    <property type="match status" value="1"/>
</dbReference>
<reference evidence="1 2" key="1">
    <citation type="submission" date="2018-03" db="EMBL/GenBank/DDBJ databases">
        <title>Genomic Encyclopedia of Archaeal and Bacterial Type Strains, Phase II (KMG-II): from individual species to whole genera.</title>
        <authorList>
            <person name="Goeker M."/>
        </authorList>
    </citation>
    <scope>NUCLEOTIDE SEQUENCE [LARGE SCALE GENOMIC DNA]</scope>
    <source>
        <strain evidence="1 2">DSM 100346</strain>
    </source>
</reference>